<protein>
    <submittedName>
        <fullName evidence="1">Uncharacterized protein</fullName>
    </submittedName>
</protein>
<evidence type="ECO:0000313" key="1">
    <source>
        <dbReference type="EMBL" id="JAH76392.1"/>
    </source>
</evidence>
<dbReference type="EMBL" id="GBXM01032185">
    <property type="protein sequence ID" value="JAH76392.1"/>
    <property type="molecule type" value="Transcribed_RNA"/>
</dbReference>
<sequence>MSNRYPSKRMGFQSLIVPISVHFLVNIKPFHSHCSENTIF</sequence>
<dbReference type="AlphaFoldDB" id="A0A0E9VEA9"/>
<reference evidence="1" key="2">
    <citation type="journal article" date="2015" name="Fish Shellfish Immunol.">
        <title>Early steps in the European eel (Anguilla anguilla)-Vibrio vulnificus interaction in the gills: Role of the RtxA13 toxin.</title>
        <authorList>
            <person name="Callol A."/>
            <person name="Pajuelo D."/>
            <person name="Ebbesson L."/>
            <person name="Teles M."/>
            <person name="MacKenzie S."/>
            <person name="Amaro C."/>
        </authorList>
    </citation>
    <scope>NUCLEOTIDE SEQUENCE</scope>
</reference>
<proteinExistence type="predicted"/>
<name>A0A0E9VEA9_ANGAN</name>
<reference evidence="1" key="1">
    <citation type="submission" date="2014-11" db="EMBL/GenBank/DDBJ databases">
        <authorList>
            <person name="Amaro Gonzalez C."/>
        </authorList>
    </citation>
    <scope>NUCLEOTIDE SEQUENCE</scope>
</reference>
<accession>A0A0E9VEA9</accession>
<organism evidence="1">
    <name type="scientific">Anguilla anguilla</name>
    <name type="common">European freshwater eel</name>
    <name type="synonym">Muraena anguilla</name>
    <dbReference type="NCBI Taxonomy" id="7936"/>
    <lineage>
        <taxon>Eukaryota</taxon>
        <taxon>Metazoa</taxon>
        <taxon>Chordata</taxon>
        <taxon>Craniata</taxon>
        <taxon>Vertebrata</taxon>
        <taxon>Euteleostomi</taxon>
        <taxon>Actinopterygii</taxon>
        <taxon>Neopterygii</taxon>
        <taxon>Teleostei</taxon>
        <taxon>Anguilliformes</taxon>
        <taxon>Anguillidae</taxon>
        <taxon>Anguilla</taxon>
    </lineage>
</organism>